<dbReference type="OrthoDB" id="1607513at2759"/>
<accession>A0A6A5VPL9</accession>
<evidence type="ECO:0000313" key="3">
    <source>
        <dbReference type="Proteomes" id="UP000800036"/>
    </source>
</evidence>
<sequence>LATFNYTDPNTLEDYLVININFAHIKLSEYYVKLNDTPIYYVAIIFYLYYKYFLTYM</sequence>
<keyword evidence="1" id="KW-0812">Transmembrane</keyword>
<dbReference type="EMBL" id="ML976660">
    <property type="protein sequence ID" value="KAF1978698.1"/>
    <property type="molecule type" value="Genomic_DNA"/>
</dbReference>
<gene>
    <name evidence="2" type="ORF">BU23DRAFT_450241</name>
</gene>
<evidence type="ECO:0000256" key="1">
    <source>
        <dbReference type="SAM" id="Phobius"/>
    </source>
</evidence>
<reference evidence="2" key="1">
    <citation type="journal article" date="2020" name="Stud. Mycol.">
        <title>101 Dothideomycetes genomes: a test case for predicting lifestyles and emergence of pathogens.</title>
        <authorList>
            <person name="Haridas S."/>
            <person name="Albert R."/>
            <person name="Binder M."/>
            <person name="Bloem J."/>
            <person name="Labutti K."/>
            <person name="Salamov A."/>
            <person name="Andreopoulos B."/>
            <person name="Baker S."/>
            <person name="Barry K."/>
            <person name="Bills G."/>
            <person name="Bluhm B."/>
            <person name="Cannon C."/>
            <person name="Castanera R."/>
            <person name="Culley D."/>
            <person name="Daum C."/>
            <person name="Ezra D."/>
            <person name="Gonzalez J."/>
            <person name="Henrissat B."/>
            <person name="Kuo A."/>
            <person name="Liang C."/>
            <person name="Lipzen A."/>
            <person name="Lutzoni F."/>
            <person name="Magnuson J."/>
            <person name="Mondo S."/>
            <person name="Nolan M."/>
            <person name="Ohm R."/>
            <person name="Pangilinan J."/>
            <person name="Park H.-J."/>
            <person name="Ramirez L."/>
            <person name="Alfaro M."/>
            <person name="Sun H."/>
            <person name="Tritt A."/>
            <person name="Yoshinaga Y."/>
            <person name="Zwiers L.-H."/>
            <person name="Turgeon B."/>
            <person name="Goodwin S."/>
            <person name="Spatafora J."/>
            <person name="Crous P."/>
            <person name="Grigoriev I."/>
        </authorList>
    </citation>
    <scope>NUCLEOTIDE SEQUENCE</scope>
    <source>
        <strain evidence="2">CBS 107.79</strain>
    </source>
</reference>
<feature type="transmembrane region" description="Helical" evidence="1">
    <location>
        <begin position="38"/>
        <end position="54"/>
    </location>
</feature>
<organism evidence="2 3">
    <name type="scientific">Bimuria novae-zelandiae CBS 107.79</name>
    <dbReference type="NCBI Taxonomy" id="1447943"/>
    <lineage>
        <taxon>Eukaryota</taxon>
        <taxon>Fungi</taxon>
        <taxon>Dikarya</taxon>
        <taxon>Ascomycota</taxon>
        <taxon>Pezizomycotina</taxon>
        <taxon>Dothideomycetes</taxon>
        <taxon>Pleosporomycetidae</taxon>
        <taxon>Pleosporales</taxon>
        <taxon>Massarineae</taxon>
        <taxon>Didymosphaeriaceae</taxon>
        <taxon>Bimuria</taxon>
    </lineage>
</organism>
<dbReference type="AlphaFoldDB" id="A0A6A5VPL9"/>
<keyword evidence="1" id="KW-1133">Transmembrane helix</keyword>
<feature type="non-terminal residue" evidence="2">
    <location>
        <position position="1"/>
    </location>
</feature>
<protein>
    <submittedName>
        <fullName evidence="2">Uncharacterized protein</fullName>
    </submittedName>
</protein>
<name>A0A6A5VPL9_9PLEO</name>
<keyword evidence="3" id="KW-1185">Reference proteome</keyword>
<evidence type="ECO:0000313" key="2">
    <source>
        <dbReference type="EMBL" id="KAF1978698.1"/>
    </source>
</evidence>
<keyword evidence="1" id="KW-0472">Membrane</keyword>
<dbReference type="Proteomes" id="UP000800036">
    <property type="component" value="Unassembled WGS sequence"/>
</dbReference>
<proteinExistence type="predicted"/>